<dbReference type="GO" id="GO:0098609">
    <property type="term" value="P:cell-cell adhesion"/>
    <property type="evidence" value="ECO:0007669"/>
    <property type="project" value="TreeGrafter"/>
</dbReference>
<dbReference type="GO" id="GO:0050839">
    <property type="term" value="F:cell adhesion molecule binding"/>
    <property type="evidence" value="ECO:0007669"/>
    <property type="project" value="TreeGrafter"/>
</dbReference>
<organism evidence="9 10">
    <name type="scientific">Dimorphilus gyrociliatus</name>
    <dbReference type="NCBI Taxonomy" id="2664684"/>
    <lineage>
        <taxon>Eukaryota</taxon>
        <taxon>Metazoa</taxon>
        <taxon>Spiralia</taxon>
        <taxon>Lophotrochozoa</taxon>
        <taxon>Annelida</taxon>
        <taxon>Polychaeta</taxon>
        <taxon>Polychaeta incertae sedis</taxon>
        <taxon>Dinophilidae</taxon>
        <taxon>Dimorphilus</taxon>
    </lineage>
</organism>
<keyword evidence="5" id="KW-0393">Immunoglobulin domain</keyword>
<accession>A0A7I8VLH1</accession>
<keyword evidence="3" id="KW-1015">Disulfide bond</keyword>
<keyword evidence="7" id="KW-0732">Signal</keyword>
<evidence type="ECO:0000256" key="7">
    <source>
        <dbReference type="SAM" id="SignalP"/>
    </source>
</evidence>
<feature type="domain" description="Ig-like" evidence="8">
    <location>
        <begin position="255"/>
        <end position="335"/>
    </location>
</feature>
<comment type="caution">
    <text evidence="9">The sequence shown here is derived from an EMBL/GenBank/DDBJ whole genome shotgun (WGS) entry which is preliminary data.</text>
</comment>
<dbReference type="Gene3D" id="2.60.40.10">
    <property type="entry name" value="Immunoglobulins"/>
    <property type="match status" value="4"/>
</dbReference>
<dbReference type="Pfam" id="PF13927">
    <property type="entry name" value="Ig_3"/>
    <property type="match status" value="2"/>
</dbReference>
<dbReference type="EMBL" id="CAJFCJ010000006">
    <property type="protein sequence ID" value="CAD5116175.1"/>
    <property type="molecule type" value="Genomic_DNA"/>
</dbReference>
<dbReference type="PANTHER" id="PTHR11640">
    <property type="entry name" value="NEPHRIN"/>
    <property type="match status" value="1"/>
</dbReference>
<evidence type="ECO:0000256" key="1">
    <source>
        <dbReference type="ARBA" id="ARBA00004479"/>
    </source>
</evidence>
<evidence type="ECO:0000256" key="2">
    <source>
        <dbReference type="ARBA" id="ARBA00023136"/>
    </source>
</evidence>
<dbReference type="PROSITE" id="PS50835">
    <property type="entry name" value="IG_LIKE"/>
    <property type="match status" value="3"/>
</dbReference>
<keyword evidence="2 6" id="KW-0472">Membrane</keyword>
<dbReference type="GO" id="GO:0005911">
    <property type="term" value="C:cell-cell junction"/>
    <property type="evidence" value="ECO:0007669"/>
    <property type="project" value="TreeGrafter"/>
</dbReference>
<dbReference type="InterPro" id="IPR036179">
    <property type="entry name" value="Ig-like_dom_sf"/>
</dbReference>
<reference evidence="9 10" key="1">
    <citation type="submission" date="2020-08" db="EMBL/GenBank/DDBJ databases">
        <authorList>
            <person name="Hejnol A."/>
        </authorList>
    </citation>
    <scope>NUCLEOTIDE SEQUENCE [LARGE SCALE GENOMIC DNA]</scope>
</reference>
<protein>
    <submittedName>
        <fullName evidence="9">DgyrCDS5094</fullName>
    </submittedName>
</protein>
<feature type="domain" description="Ig-like" evidence="8">
    <location>
        <begin position="340"/>
        <end position="414"/>
    </location>
</feature>
<feature type="domain" description="Ig-like" evidence="8">
    <location>
        <begin position="425"/>
        <end position="507"/>
    </location>
</feature>
<feature type="transmembrane region" description="Helical" evidence="6">
    <location>
        <begin position="528"/>
        <end position="550"/>
    </location>
</feature>
<dbReference type="InterPro" id="IPR013783">
    <property type="entry name" value="Ig-like_fold"/>
</dbReference>
<keyword evidence="6" id="KW-1133">Transmembrane helix</keyword>
<dbReference type="InterPro" id="IPR003599">
    <property type="entry name" value="Ig_sub"/>
</dbReference>
<dbReference type="SUPFAM" id="SSF48726">
    <property type="entry name" value="Immunoglobulin"/>
    <property type="match status" value="2"/>
</dbReference>
<comment type="subcellular location">
    <subcellularLocation>
        <location evidence="1">Membrane</location>
        <topology evidence="1">Single-pass type I membrane protein</topology>
    </subcellularLocation>
</comment>
<keyword evidence="6" id="KW-0812">Transmembrane</keyword>
<evidence type="ECO:0000313" key="10">
    <source>
        <dbReference type="Proteomes" id="UP000549394"/>
    </source>
</evidence>
<evidence type="ECO:0000256" key="3">
    <source>
        <dbReference type="ARBA" id="ARBA00023157"/>
    </source>
</evidence>
<dbReference type="GO" id="GO:0005886">
    <property type="term" value="C:plasma membrane"/>
    <property type="evidence" value="ECO:0007669"/>
    <property type="project" value="TreeGrafter"/>
</dbReference>
<evidence type="ECO:0000256" key="5">
    <source>
        <dbReference type="ARBA" id="ARBA00023319"/>
    </source>
</evidence>
<gene>
    <name evidence="9" type="ORF">DGYR_LOCUS4821</name>
</gene>
<dbReference type="PANTHER" id="PTHR11640:SF31">
    <property type="entry name" value="IRREGULAR CHIASM C-ROUGHEST PROTEIN-RELATED"/>
    <property type="match status" value="1"/>
</dbReference>
<evidence type="ECO:0000313" key="9">
    <source>
        <dbReference type="EMBL" id="CAD5116175.1"/>
    </source>
</evidence>
<feature type="signal peptide" evidence="7">
    <location>
        <begin position="1"/>
        <end position="22"/>
    </location>
</feature>
<keyword evidence="4" id="KW-0325">Glycoprotein</keyword>
<keyword evidence="10" id="KW-1185">Reference proteome</keyword>
<dbReference type="SMART" id="SM00409">
    <property type="entry name" value="IG"/>
    <property type="match status" value="2"/>
</dbReference>
<proteinExistence type="predicted"/>
<name>A0A7I8VLH1_9ANNE</name>
<feature type="chain" id="PRO_5029542519" evidence="7">
    <location>
        <begin position="23"/>
        <end position="656"/>
    </location>
</feature>
<dbReference type="Proteomes" id="UP000549394">
    <property type="component" value="Unassembled WGS sequence"/>
</dbReference>
<dbReference type="InterPro" id="IPR051275">
    <property type="entry name" value="Cell_adhesion_signaling"/>
</dbReference>
<dbReference type="InterPro" id="IPR007110">
    <property type="entry name" value="Ig-like_dom"/>
</dbReference>
<dbReference type="OrthoDB" id="6413693at2759"/>
<evidence type="ECO:0000259" key="8">
    <source>
        <dbReference type="PROSITE" id="PS50835"/>
    </source>
</evidence>
<evidence type="ECO:0000256" key="4">
    <source>
        <dbReference type="ARBA" id="ARBA00023180"/>
    </source>
</evidence>
<evidence type="ECO:0000256" key="6">
    <source>
        <dbReference type="SAM" id="Phobius"/>
    </source>
</evidence>
<dbReference type="AlphaFoldDB" id="A0A7I8VLH1"/>
<sequence length="656" mass="73761">MKAASLLNLFFICLCFSIPLTGQQVNIVDPPRGDVVVENGKPVQVGCKVENCDNSCSAQLHKDQLMIWHKETGFYSPLKDELMFVGNENDGDFTIRIPKPSIKTDGFYKWKFIQRKNNKFQRPIETVAAYINVTIKPEKPVITSAEHDKLFLIKKRKEGVEKVEIFCTANLGKPPPVIRLQVGDNQPLLPTRSFSVASGISEEISKLHNVTAKFEIDLDRSLDNVRVTCTATNYATKQLGISLESSAVIKILSPPTIHIRQTPEGHVTENDTVTIECWSTSEPKVSVWRWKENSSSINIRTSTYKFIARRRYHTTKFSCFGDNRVDNASKSVVLMVQYPPRFLNDAKPVQINLTMSESVELNCKVDAYPTAIVYWTKDGRNVHAGESYRFTVDSPSKLGKYVCTAVSVRFPNVSRDMHVFQKHKPNIISKLTQTGEYKAKGSLTCTALAQPDPYRFIMLKNGKTVPVSSLDRLVSKVEKILGGAKYTLTFTELQSSDFGEYNCTVYNQLGSDWKLINFEETKSPDLKYILIGSMAGLLVVILLIVIIVSCKLRQHSSSGKVDKQAPVTISNCLLLTVTDSNASTTPMHVEPIKNVVDVDKKDTFPDDNICDLSNYSEHWDYSTYPGDFIYDQHYPDAIKQSYLPAARPDSRLSTNV</sequence>